<dbReference type="InterPro" id="IPR012910">
    <property type="entry name" value="Plug_dom"/>
</dbReference>
<evidence type="ECO:0000256" key="6">
    <source>
        <dbReference type="ARBA" id="ARBA00023237"/>
    </source>
</evidence>
<evidence type="ECO:0000256" key="4">
    <source>
        <dbReference type="ARBA" id="ARBA00022692"/>
    </source>
</evidence>
<reference evidence="10" key="1">
    <citation type="submission" date="2017-04" db="EMBL/GenBank/DDBJ databases">
        <authorList>
            <person name="Varghese N."/>
            <person name="Submissions S."/>
        </authorList>
    </citation>
    <scope>NUCLEOTIDE SEQUENCE [LARGE SCALE GENOMIC DNA]</scope>
    <source>
        <strain evidence="10">DSM 12126</strain>
    </source>
</reference>
<proteinExistence type="inferred from homology"/>
<evidence type="ECO:0000313" key="10">
    <source>
        <dbReference type="Proteomes" id="UP000192756"/>
    </source>
</evidence>
<evidence type="ECO:0000256" key="7">
    <source>
        <dbReference type="PROSITE-ProRule" id="PRU01360"/>
    </source>
</evidence>
<dbReference type="Pfam" id="PF13715">
    <property type="entry name" value="CarbopepD_reg_2"/>
    <property type="match status" value="1"/>
</dbReference>
<evidence type="ECO:0000256" key="3">
    <source>
        <dbReference type="ARBA" id="ARBA00022452"/>
    </source>
</evidence>
<dbReference type="STRING" id="151894.SAMN04488524_3115"/>
<evidence type="ECO:0000256" key="5">
    <source>
        <dbReference type="ARBA" id="ARBA00023136"/>
    </source>
</evidence>
<dbReference type="InterPro" id="IPR036942">
    <property type="entry name" value="Beta-barrel_TonB_sf"/>
</dbReference>
<keyword evidence="6 7" id="KW-0998">Cell outer membrane</keyword>
<comment type="subcellular location">
    <subcellularLocation>
        <location evidence="1 7">Cell outer membrane</location>
        <topology evidence="1 7">Multi-pass membrane protein</topology>
    </subcellularLocation>
</comment>
<dbReference type="AlphaFoldDB" id="A0A1W2CRK7"/>
<keyword evidence="2 7" id="KW-0813">Transport</keyword>
<keyword evidence="5 7" id="KW-0472">Membrane</keyword>
<dbReference type="InterPro" id="IPR037066">
    <property type="entry name" value="Plug_dom_sf"/>
</dbReference>
<keyword evidence="4 7" id="KW-0812">Transmembrane</keyword>
<dbReference type="InterPro" id="IPR011662">
    <property type="entry name" value="Secretin/TonB_short_N"/>
</dbReference>
<dbReference type="Proteomes" id="UP000192756">
    <property type="component" value="Unassembled WGS sequence"/>
</dbReference>
<feature type="domain" description="Secretin/TonB short N-terminal" evidence="8">
    <location>
        <begin position="65"/>
        <end position="116"/>
    </location>
</feature>
<dbReference type="SUPFAM" id="SSF49464">
    <property type="entry name" value="Carboxypeptidase regulatory domain-like"/>
    <property type="match status" value="1"/>
</dbReference>
<evidence type="ECO:0000256" key="2">
    <source>
        <dbReference type="ARBA" id="ARBA00022448"/>
    </source>
</evidence>
<keyword evidence="3 7" id="KW-1134">Transmembrane beta strand</keyword>
<dbReference type="Gene3D" id="2.40.170.20">
    <property type="entry name" value="TonB-dependent receptor, beta-barrel domain"/>
    <property type="match status" value="1"/>
</dbReference>
<dbReference type="PROSITE" id="PS52016">
    <property type="entry name" value="TONB_DEPENDENT_REC_3"/>
    <property type="match status" value="1"/>
</dbReference>
<evidence type="ECO:0000313" key="9">
    <source>
        <dbReference type="EMBL" id="SMC87606.1"/>
    </source>
</evidence>
<dbReference type="NCBIfam" id="TIGR04056">
    <property type="entry name" value="OMP_RagA_SusC"/>
    <property type="match status" value="1"/>
</dbReference>
<gene>
    <name evidence="9" type="ORF">SAMN04488524_3115</name>
</gene>
<dbReference type="InterPro" id="IPR023996">
    <property type="entry name" value="TonB-dep_OMP_SusC/RagA"/>
</dbReference>
<organism evidence="9 10">
    <name type="scientific">Pedobacter africanus</name>
    <dbReference type="NCBI Taxonomy" id="151894"/>
    <lineage>
        <taxon>Bacteria</taxon>
        <taxon>Pseudomonadati</taxon>
        <taxon>Bacteroidota</taxon>
        <taxon>Sphingobacteriia</taxon>
        <taxon>Sphingobacteriales</taxon>
        <taxon>Sphingobacteriaceae</taxon>
        <taxon>Pedobacter</taxon>
    </lineage>
</organism>
<sequence length="1216" mass="135784">MILINCGRWLPAPQTWKVLKLTFGLLIIAFLQVNAQGVTQNTVTYSGKMVKLETVFKEIKKQSGFSFFYNLSDLEKAVPVSVDLKKASLEEALKILLKDQPLTFSINGKTVFIKEKPKETGAISPPFHIDTKGRIVNEAGEPVLASVVVKGTKKGAPTNKDGYFTLKGVDDNATLVVTAGNIETLEIKVNGQKDLAIVGVKSKIKSLDEVEVTVVSTGYQELIKDRTGGSATTIKNVDKTPFMDVTAMLAGKIAGLDAITANGAPGAVSNIRIRGSNSISGNLEPLWVVDGLPLQSGVMSIKGINSGNIQQSILDHGIGALAPSDIESITVLRDAASTAIYGSRAANGVIVIKTKSGNSGKITVNYQGNFAVSSAPRMKTFDFMNAQQKVDHELDLAEEFNLSVELGQPAWLRSDWQKGLISTDEYNTRIQELKKVNTNWFDEIYRTGLNQNHNISLRGGTDKLSFYGSLGLTDQKGALILNQYNQYNISSKIGYRPHKNISVNLTIRGSYRESKNNASEVDPLKYAVFANPYERAYNENGAYAWDQTWLSLDRSQLNYNTNKYNTFNIIRELNETYKKDIASDLSSQLDLTWRITPELKGEVYGGFTYSTLNSEEGASPGTYASYINFPFATAFAPPYEVPAQYNNGYLKSGFGRSPAYSLRTGFDYKKEIRNLHFLDVYLGAEITDKRNWNSSFKLPMYDYNNNLGGFPDFPWNPLLNSALTQNIGALSSYLYGGQDRTASLFGAFSYTFDNRYVLNANLRFDGSSTIDPQNRFVPLWSISGRWNLHNEKFIKKWFPDFISEFAIRGVYGYTGNINKAALPYAYIRLTNRSYDNEYLAGTVSYPNPSIKWEKKQERSIGLDFSFFRNKVGGMFNYYNNVTHDVLGDVYNLPNSYGIPHLAMNMHSIKNTGLELNLNFRVRFKKDLSWIASFNAAKNTNRIISGPYATPLDWNDPSNSTLNIWGGIPSATNIQGYPLGTVFGYRYAGVNPLTGNVEVFLSEESRNMYAKVKNISINEVPEAWSLNADPGGFTDYRTQWLNRSMVKLGSASPSYTGGFTSTLSWKKLELRTSFSYAVGHLIRKFDERDLAISNNSGQTAGIYTSRLNRRTNVFDRWRIPGDITNVPSINANQDAYTYYLTSDKFQKGDYLDLRELALTYNLNKSFIQRLGAQSAQIGIQAQNLFVWTKAEAVDVTTRTPFGYPRTKMCLLNLQLSF</sequence>
<dbReference type="Gene3D" id="2.170.130.10">
    <property type="entry name" value="TonB-dependent receptor, plug domain"/>
    <property type="match status" value="1"/>
</dbReference>
<dbReference type="SMART" id="SM00965">
    <property type="entry name" value="STN"/>
    <property type="match status" value="1"/>
</dbReference>
<evidence type="ECO:0000259" key="8">
    <source>
        <dbReference type="SMART" id="SM00965"/>
    </source>
</evidence>
<protein>
    <submittedName>
        <fullName evidence="9">TonB-linked outer membrane protein, SusC/RagA family</fullName>
    </submittedName>
</protein>
<dbReference type="EMBL" id="FWXT01000002">
    <property type="protein sequence ID" value="SMC87606.1"/>
    <property type="molecule type" value="Genomic_DNA"/>
</dbReference>
<name>A0A1W2CRK7_9SPHI</name>
<dbReference type="Pfam" id="PF07660">
    <property type="entry name" value="STN"/>
    <property type="match status" value="1"/>
</dbReference>
<dbReference type="GO" id="GO:0009279">
    <property type="term" value="C:cell outer membrane"/>
    <property type="evidence" value="ECO:0007669"/>
    <property type="project" value="UniProtKB-SubCell"/>
</dbReference>
<dbReference type="NCBIfam" id="TIGR04057">
    <property type="entry name" value="SusC_RagA_signa"/>
    <property type="match status" value="1"/>
</dbReference>
<evidence type="ECO:0000256" key="1">
    <source>
        <dbReference type="ARBA" id="ARBA00004571"/>
    </source>
</evidence>
<keyword evidence="10" id="KW-1185">Reference proteome</keyword>
<accession>A0A1W2CRK7</accession>
<comment type="similarity">
    <text evidence="7">Belongs to the TonB-dependent receptor family.</text>
</comment>
<dbReference type="InterPro" id="IPR008969">
    <property type="entry name" value="CarboxyPept-like_regulatory"/>
</dbReference>
<dbReference type="InterPro" id="IPR039426">
    <property type="entry name" value="TonB-dep_rcpt-like"/>
</dbReference>
<dbReference type="InterPro" id="IPR023997">
    <property type="entry name" value="TonB-dep_OMP_SusC/RagA_CS"/>
</dbReference>
<dbReference type="Pfam" id="PF07715">
    <property type="entry name" value="Plug"/>
    <property type="match status" value="1"/>
</dbReference>
<dbReference type="SUPFAM" id="SSF56935">
    <property type="entry name" value="Porins"/>
    <property type="match status" value="1"/>
</dbReference>